<proteinExistence type="predicted"/>
<dbReference type="PATRIC" id="fig|2746.7.peg.3313"/>
<dbReference type="Gene3D" id="3.30.200.20">
    <property type="entry name" value="Phosphorylase Kinase, domain 1"/>
    <property type="match status" value="1"/>
</dbReference>
<keyword evidence="2" id="KW-0808">Transferase</keyword>
<reference evidence="2 3" key="1">
    <citation type="submission" date="2016-06" db="EMBL/GenBank/DDBJ databases">
        <title>Genome sequence of halotolerant plant growth promoting strain of Halomonas elongata HEK1 isolated from salterns of Rann of Kutch, Gujarat, India.</title>
        <authorList>
            <person name="Gaba S."/>
            <person name="Singh R.N."/>
            <person name="Abrol S."/>
            <person name="Kaushik R."/>
            <person name="Saxena A.K."/>
        </authorList>
    </citation>
    <scope>NUCLEOTIDE SEQUENCE [LARGE SCALE GENOMIC DNA]</scope>
    <source>
        <strain evidence="2 3">HEK1</strain>
    </source>
</reference>
<dbReference type="Proteomes" id="UP000092504">
    <property type="component" value="Unassembled WGS sequence"/>
</dbReference>
<dbReference type="GO" id="GO:0016740">
    <property type="term" value="F:transferase activity"/>
    <property type="evidence" value="ECO:0007669"/>
    <property type="project" value="UniProtKB-KW"/>
</dbReference>
<dbReference type="SUPFAM" id="SSF56112">
    <property type="entry name" value="Protein kinase-like (PK-like)"/>
    <property type="match status" value="1"/>
</dbReference>
<gene>
    <name evidence="2" type="ORF">A8U91_03215</name>
</gene>
<dbReference type="EMBL" id="MAJD01000002">
    <property type="protein sequence ID" value="OBX34170.1"/>
    <property type="molecule type" value="Genomic_DNA"/>
</dbReference>
<dbReference type="Pfam" id="PF01636">
    <property type="entry name" value="APH"/>
    <property type="match status" value="1"/>
</dbReference>
<dbReference type="Gene3D" id="3.90.1200.10">
    <property type="match status" value="1"/>
</dbReference>
<dbReference type="InterPro" id="IPR002575">
    <property type="entry name" value="Aminoglycoside_PTrfase"/>
</dbReference>
<sequence length="347" mass="39249">MPEADTTSRQSALRRWAAERHGIAPDALDLRLAADDASFRRYFRLTLADGTRRILMDAPPDKEDSAPFVAIARRWADAGLPVPHLHEVDLDVGFLEIEDLGDTPLQHCFEASEAPTTLAWHDRALTLLDALQNRADPQGLPAYDAELLGRELDLFTTWCLDRWLALAAPPSWPALRQRLIDTALAQPVVTVHRDFDAMNLMVVDDALYLIDFQDAVAGPLSYDLVSLLHGRYCRFPASRRRAWIEAFRQRAMTDGRLSDIEPSRFHHWVACMAAQRAIKVIGIFCRLTLRDGRQGYLARLPHFLDHLEDALAELDEFTDFRVWVADILRPALLARLEAQGVAWESVA</sequence>
<protein>
    <submittedName>
        <fullName evidence="2">Phosphotransferase enzyme family protein</fullName>
    </submittedName>
</protein>
<evidence type="ECO:0000313" key="2">
    <source>
        <dbReference type="EMBL" id="OBX34170.1"/>
    </source>
</evidence>
<feature type="domain" description="Aminoglycoside phosphotransferase" evidence="1">
    <location>
        <begin position="30"/>
        <end position="248"/>
    </location>
</feature>
<evidence type="ECO:0000313" key="3">
    <source>
        <dbReference type="Proteomes" id="UP000092504"/>
    </source>
</evidence>
<name>A0A1B8NVY0_HALEL</name>
<organism evidence="2 3">
    <name type="scientific">Halomonas elongata</name>
    <dbReference type="NCBI Taxonomy" id="2746"/>
    <lineage>
        <taxon>Bacteria</taxon>
        <taxon>Pseudomonadati</taxon>
        <taxon>Pseudomonadota</taxon>
        <taxon>Gammaproteobacteria</taxon>
        <taxon>Oceanospirillales</taxon>
        <taxon>Halomonadaceae</taxon>
        <taxon>Halomonas</taxon>
    </lineage>
</organism>
<accession>A0A1B8NVY0</accession>
<dbReference type="AlphaFoldDB" id="A0A1B8NVY0"/>
<comment type="caution">
    <text evidence="2">The sequence shown here is derived from an EMBL/GenBank/DDBJ whole genome shotgun (WGS) entry which is preliminary data.</text>
</comment>
<evidence type="ECO:0000259" key="1">
    <source>
        <dbReference type="Pfam" id="PF01636"/>
    </source>
</evidence>
<dbReference type="InterPro" id="IPR011009">
    <property type="entry name" value="Kinase-like_dom_sf"/>
</dbReference>